<keyword evidence="4" id="KW-1185">Reference proteome</keyword>
<dbReference type="Proteomes" id="UP000601099">
    <property type="component" value="Unassembled WGS sequence"/>
</dbReference>
<dbReference type="EMBL" id="JADWYK010000011">
    <property type="protein sequence ID" value="MBG8555211.1"/>
    <property type="molecule type" value="Genomic_DNA"/>
</dbReference>
<keyword evidence="1" id="KW-0732">Signal</keyword>
<organism evidence="3 4">
    <name type="scientific">Hymenobacter guriensis</name>
    <dbReference type="NCBI Taxonomy" id="2793065"/>
    <lineage>
        <taxon>Bacteria</taxon>
        <taxon>Pseudomonadati</taxon>
        <taxon>Bacteroidota</taxon>
        <taxon>Cytophagia</taxon>
        <taxon>Cytophagales</taxon>
        <taxon>Hymenobacteraceae</taxon>
        <taxon>Hymenobacter</taxon>
    </lineage>
</organism>
<dbReference type="Pfam" id="PF03724">
    <property type="entry name" value="META"/>
    <property type="match status" value="1"/>
</dbReference>
<sequence>MRLPFYSASAALCLLTASLLPGCIHPVEDEPRPAEPPLLDTRWQLTILGTTPVSEMPNFFAKPDFQLSTGTGRLMAHAYCNGIGGAFTTAAENKLSFDQLTVTLATCEDDATGFENNYFMALRATRRFLVLDSTLRLFDDTNPEPVAYFRVAR</sequence>
<accession>A0ABS0L503</accession>
<dbReference type="InterPro" id="IPR005184">
    <property type="entry name" value="DUF306_Meta_HslJ"/>
</dbReference>
<dbReference type="RefSeq" id="WP_196956233.1">
    <property type="nucleotide sequence ID" value="NZ_JADWYK010000011.1"/>
</dbReference>
<evidence type="ECO:0000313" key="4">
    <source>
        <dbReference type="Proteomes" id="UP000601099"/>
    </source>
</evidence>
<name>A0ABS0L503_9BACT</name>
<evidence type="ECO:0000313" key="3">
    <source>
        <dbReference type="EMBL" id="MBG8555211.1"/>
    </source>
</evidence>
<protein>
    <submittedName>
        <fullName evidence="3">META domain-containing protein</fullName>
    </submittedName>
</protein>
<comment type="caution">
    <text evidence="3">The sequence shown here is derived from an EMBL/GenBank/DDBJ whole genome shotgun (WGS) entry which is preliminary data.</text>
</comment>
<feature type="domain" description="DUF306" evidence="2">
    <location>
        <begin position="37"/>
        <end position="142"/>
    </location>
</feature>
<dbReference type="InterPro" id="IPR038670">
    <property type="entry name" value="HslJ-like_sf"/>
</dbReference>
<dbReference type="Gene3D" id="2.40.128.270">
    <property type="match status" value="1"/>
</dbReference>
<reference evidence="3 4" key="1">
    <citation type="submission" date="2020-11" db="EMBL/GenBank/DDBJ databases">
        <title>Hymenobacter sp.</title>
        <authorList>
            <person name="Kim M.K."/>
        </authorList>
    </citation>
    <scope>NUCLEOTIDE SEQUENCE [LARGE SCALE GENOMIC DNA]</scope>
    <source>
        <strain evidence="3 4">BT594</strain>
    </source>
</reference>
<proteinExistence type="predicted"/>
<feature type="chain" id="PRO_5045597886" evidence="1">
    <location>
        <begin position="23"/>
        <end position="153"/>
    </location>
</feature>
<feature type="signal peptide" evidence="1">
    <location>
        <begin position="1"/>
        <end position="22"/>
    </location>
</feature>
<evidence type="ECO:0000259" key="2">
    <source>
        <dbReference type="Pfam" id="PF03724"/>
    </source>
</evidence>
<evidence type="ECO:0000256" key="1">
    <source>
        <dbReference type="SAM" id="SignalP"/>
    </source>
</evidence>
<gene>
    <name evidence="3" type="ORF">I5L79_16795</name>
</gene>